<evidence type="ECO:0000313" key="4">
    <source>
        <dbReference type="Proteomes" id="UP000189670"/>
    </source>
</evidence>
<proteinExistence type="predicted"/>
<comment type="caution">
    <text evidence="3">The sequence shown here is derived from an EMBL/GenBank/DDBJ whole genome shotgun (WGS) entry which is preliminary data.</text>
</comment>
<dbReference type="EMBL" id="ATBP01000254">
    <property type="protein sequence ID" value="ETR71548.1"/>
    <property type="molecule type" value="Genomic_DNA"/>
</dbReference>
<dbReference type="AlphaFoldDB" id="A0A1V1P9S7"/>
<dbReference type="SUPFAM" id="SSF53187">
    <property type="entry name" value="Zn-dependent exopeptidases"/>
    <property type="match status" value="1"/>
</dbReference>
<organism evidence="3 4">
    <name type="scientific">Candidatus Magnetoglobus multicellularis str. Araruama</name>
    <dbReference type="NCBI Taxonomy" id="890399"/>
    <lineage>
        <taxon>Bacteria</taxon>
        <taxon>Pseudomonadati</taxon>
        <taxon>Thermodesulfobacteriota</taxon>
        <taxon>Desulfobacteria</taxon>
        <taxon>Desulfobacterales</taxon>
        <taxon>Desulfobacteraceae</taxon>
        <taxon>Candidatus Magnetoglobus</taxon>
    </lineage>
</organism>
<evidence type="ECO:0000313" key="3">
    <source>
        <dbReference type="EMBL" id="ETR71548.1"/>
    </source>
</evidence>
<dbReference type="Gene3D" id="3.40.630.10">
    <property type="entry name" value="Zn peptidases"/>
    <property type="match status" value="1"/>
</dbReference>
<dbReference type="CDD" id="cd06243">
    <property type="entry name" value="M14_CP_Csd4-like"/>
    <property type="match status" value="1"/>
</dbReference>
<feature type="transmembrane region" description="Helical" evidence="1">
    <location>
        <begin position="7"/>
        <end position="26"/>
    </location>
</feature>
<dbReference type="Pfam" id="PF17033">
    <property type="entry name" value="Peptidase_M99"/>
    <property type="match status" value="1"/>
</dbReference>
<protein>
    <recommendedName>
        <fullName evidence="2">D,L-carboxypeptidase peptidase domain-containing protein</fullName>
    </recommendedName>
</protein>
<evidence type="ECO:0000259" key="2">
    <source>
        <dbReference type="Pfam" id="PF17033"/>
    </source>
</evidence>
<keyword evidence="1" id="KW-1133">Transmembrane helix</keyword>
<name>A0A1V1P9S7_9BACT</name>
<keyword evidence="1" id="KW-0472">Membrane</keyword>
<reference evidence="4" key="1">
    <citation type="submission" date="2012-11" db="EMBL/GenBank/DDBJ databases">
        <authorList>
            <person name="Lucero-Rivera Y.E."/>
            <person name="Tovar-Ramirez D."/>
        </authorList>
    </citation>
    <scope>NUCLEOTIDE SEQUENCE [LARGE SCALE GENOMIC DNA]</scope>
    <source>
        <strain evidence="4">Araruama</strain>
    </source>
</reference>
<sequence>MKNKIKYLIYAITCITSLICFSWAWAGNQHHMVYFEGTNHELHVFKIHGKKPGKTLMLIGGIQGDEPGGFLSADQYVDMSLYKGNLIVVPRANFYSILLGRRTVNVDMNRKFAGGGKRTYEAKIVEILKKLIDEADLLLNLHDGSGFFSEKWENNIRNPMRYGQSIIADCDTYINPNTGKKLELGKIARQIVIEINRYIANERHYFHFNNHRTHSKDSRHKEQRKSATYYSLYRRGIPAFGIESSKSLPLELKVFHHNLAINAFMKYLDIIPETPAVRIDPPKLKHLVISVNNAMPFVVEDGQTLHVSKGDKIMITHVESNYDRGIVADVIGYGTVNDVRKQIQINRKTKINVRKDHYQCGSVNIALGKQQRVDHGTVAHAQNRRHSDLLFFWVKINGISGYYNNYERIPIVKGDTIELVEIISSNYNSNDLTVNFKGFVPNPKNNSGEDRGFVIRTDCDLQQKFSLNKEGRIYHAVSSIDNQKIGELFFELVDPLLSYVVFKVNKNDKRCVSPGETIYAPENAFFELIDCKTNIQKNKGVQIFINGENSPRLLVRPYTTIDWNALTKYARHKKKQRYRLDIERESLLLGTIYIEIDPLRVDHSTISVIESSQGPVYQ</sequence>
<feature type="domain" description="D,L-carboxypeptidase peptidase" evidence="2">
    <location>
        <begin position="50"/>
        <end position="271"/>
    </location>
</feature>
<dbReference type="Proteomes" id="UP000189670">
    <property type="component" value="Unassembled WGS sequence"/>
</dbReference>
<gene>
    <name evidence="3" type="ORF">OMM_08046</name>
</gene>
<evidence type="ECO:0000256" key="1">
    <source>
        <dbReference type="SAM" id="Phobius"/>
    </source>
</evidence>
<accession>A0A1V1P9S7</accession>
<dbReference type="InterPro" id="IPR031489">
    <property type="entry name" value="Peptidase_M99"/>
</dbReference>
<keyword evidence="1" id="KW-0812">Transmembrane</keyword>